<dbReference type="GO" id="GO:0033554">
    <property type="term" value="P:cellular response to stress"/>
    <property type="evidence" value="ECO:0007669"/>
    <property type="project" value="UniProtKB-ARBA"/>
</dbReference>
<feature type="domain" description="Cyclic nucleotide-binding" evidence="12">
    <location>
        <begin position="260"/>
        <end position="369"/>
    </location>
</feature>
<dbReference type="GO" id="GO:0016301">
    <property type="term" value="F:kinase activity"/>
    <property type="evidence" value="ECO:0007669"/>
    <property type="project" value="UniProtKB-KW"/>
</dbReference>
<keyword evidence="7 9" id="KW-0114">cAMP</keyword>
<dbReference type="SMART" id="SM00100">
    <property type="entry name" value="cNMP"/>
    <property type="match status" value="2"/>
</dbReference>
<keyword evidence="6 9" id="KW-0547">Nucleotide-binding</keyword>
<dbReference type="PANTHER" id="PTHR11635:SF152">
    <property type="entry name" value="CAMP-DEPENDENT PROTEIN KINASE TYPE I REGULATORY SUBUNIT-RELATED"/>
    <property type="match status" value="1"/>
</dbReference>
<dbReference type="PANTHER" id="PTHR11635">
    <property type="entry name" value="CAMP-DEPENDENT PROTEIN KINASE REGULATORY CHAIN"/>
    <property type="match status" value="1"/>
</dbReference>
<keyword evidence="4 9" id="KW-0116">cAMP-binding</keyword>
<dbReference type="Gene3D" id="2.60.120.10">
    <property type="entry name" value="Jelly Rolls"/>
    <property type="match status" value="2"/>
</dbReference>
<dbReference type="PRINTS" id="PR00103">
    <property type="entry name" value="CAMPKINASE"/>
</dbReference>
<evidence type="ECO:0000313" key="14">
    <source>
        <dbReference type="Proteomes" id="UP000031192"/>
    </source>
</evidence>
<dbReference type="PROSITE" id="PS00888">
    <property type="entry name" value="CNMP_BINDING_1"/>
    <property type="match status" value="2"/>
</dbReference>
<dbReference type="GO" id="GO:0034236">
    <property type="term" value="F:protein kinase A catalytic subunit binding"/>
    <property type="evidence" value="ECO:0007669"/>
    <property type="project" value="TreeGrafter"/>
</dbReference>
<reference evidence="13 14" key="1">
    <citation type="journal article" date="2014" name="Proc. Natl. Acad. Sci. U.S.A.">
        <title>Trajectory and genomic determinants of fungal-pathogen speciation and host adaptation.</title>
        <authorList>
            <person name="Hu X."/>
            <person name="Xiao G."/>
            <person name="Zheng P."/>
            <person name="Shang Y."/>
            <person name="Su Y."/>
            <person name="Zhang X."/>
            <person name="Liu X."/>
            <person name="Zhan S."/>
            <person name="St Leger R.J."/>
            <person name="Wang C."/>
        </authorList>
    </citation>
    <scope>NUCLEOTIDE SEQUENCE [LARGE SCALE GENOMIC DNA]</scope>
    <source>
        <strain evidence="13 14">ARSEF 977</strain>
    </source>
</reference>
<dbReference type="InterPro" id="IPR000595">
    <property type="entry name" value="cNMP-bd_dom"/>
</dbReference>
<comment type="subunit">
    <text evidence="8 9">Tetramer, composed of 2 regulatory (R) and 2 catalytic (C) subunits. In the presence of cAMP it dissociates into 2 active monomeric C subunits and an R dimer.</text>
</comment>
<dbReference type="GO" id="GO:0005952">
    <property type="term" value="C:cAMP-dependent protein kinase complex"/>
    <property type="evidence" value="ECO:0007669"/>
    <property type="project" value="InterPro"/>
</dbReference>
<proteinExistence type="inferred from homology"/>
<dbReference type="Proteomes" id="UP000031192">
    <property type="component" value="Unassembled WGS sequence"/>
</dbReference>
<dbReference type="PROSITE" id="PS50042">
    <property type="entry name" value="CNMP_BINDING_3"/>
    <property type="match status" value="2"/>
</dbReference>
<dbReference type="GO" id="GO:0030552">
    <property type="term" value="F:cAMP binding"/>
    <property type="evidence" value="ECO:0007669"/>
    <property type="project" value="UniProtKB-KW"/>
</dbReference>
<keyword evidence="14" id="KW-1185">Reference proteome</keyword>
<dbReference type="FunFam" id="2.60.120.10:FF:000039">
    <property type="entry name" value="cAMP-dependent protein kinase regulatory subunit"/>
    <property type="match status" value="1"/>
</dbReference>
<feature type="compositionally biased region" description="Gly residues" evidence="11">
    <location>
        <begin position="44"/>
        <end position="57"/>
    </location>
</feature>
<dbReference type="InterPro" id="IPR014710">
    <property type="entry name" value="RmlC-like_jellyroll"/>
</dbReference>
<feature type="binding site" evidence="10">
    <location>
        <position position="215"/>
    </location>
    <ligand>
        <name>3',5'-cyclic AMP</name>
        <dbReference type="ChEBI" id="CHEBI:58165"/>
        <label>1</label>
    </ligand>
</feature>
<evidence type="ECO:0000256" key="6">
    <source>
        <dbReference type="ARBA" id="ARBA00022741"/>
    </source>
</evidence>
<evidence type="ECO:0000256" key="5">
    <source>
        <dbReference type="ARBA" id="ARBA00022737"/>
    </source>
</evidence>
<dbReference type="Pfam" id="PF00027">
    <property type="entry name" value="cNMP_binding"/>
    <property type="match status" value="2"/>
</dbReference>
<dbReference type="InterPro" id="IPR012198">
    <property type="entry name" value="cAMP_dep_PK_reg_su"/>
</dbReference>
<protein>
    <recommendedName>
        <fullName evidence="2 9">cAMP-dependent protein kinase regulatory subunit</fullName>
    </recommendedName>
</protein>
<dbReference type="EMBL" id="AZNH01000026">
    <property type="protein sequence ID" value="KID85837.1"/>
    <property type="molecule type" value="Genomic_DNA"/>
</dbReference>
<feature type="binding site" evidence="10">
    <location>
        <position position="206"/>
    </location>
    <ligand>
        <name>3',5'-cyclic AMP</name>
        <dbReference type="ChEBI" id="CHEBI:58165"/>
        <label>1</label>
    </ligand>
</feature>
<evidence type="ECO:0000256" key="3">
    <source>
        <dbReference type="ARBA" id="ARBA00022553"/>
    </source>
</evidence>
<evidence type="ECO:0000313" key="13">
    <source>
        <dbReference type="EMBL" id="KID85837.1"/>
    </source>
</evidence>
<dbReference type="InterPro" id="IPR050503">
    <property type="entry name" value="cAMP-dep_PK_reg_su-like"/>
</dbReference>
<evidence type="ECO:0000256" key="1">
    <source>
        <dbReference type="ARBA" id="ARBA00005753"/>
    </source>
</evidence>
<feature type="domain" description="Cyclic nucleotide-binding" evidence="12">
    <location>
        <begin position="128"/>
        <end position="257"/>
    </location>
</feature>
<evidence type="ECO:0000256" key="7">
    <source>
        <dbReference type="ARBA" id="ARBA00023149"/>
    </source>
</evidence>
<evidence type="ECO:0000259" key="12">
    <source>
        <dbReference type="PROSITE" id="PS50042"/>
    </source>
</evidence>
<evidence type="ECO:0000256" key="10">
    <source>
        <dbReference type="PIRSR" id="PIRSR000548-1"/>
    </source>
</evidence>
<dbReference type="CDD" id="cd00038">
    <property type="entry name" value="CAP_ED"/>
    <property type="match status" value="2"/>
</dbReference>
<feature type="region of interest" description="Disordered" evidence="11">
    <location>
        <begin position="1"/>
        <end position="75"/>
    </location>
</feature>
<dbReference type="InterPro" id="IPR018490">
    <property type="entry name" value="cNMP-bd_dom_sf"/>
</dbReference>
<dbReference type="FunFam" id="2.60.120.10:FF:000006">
    <property type="entry name" value="cAMP-dependent protein kinase type I-alpha regulatory subunit"/>
    <property type="match status" value="1"/>
</dbReference>
<evidence type="ECO:0000256" key="2">
    <source>
        <dbReference type="ARBA" id="ARBA00020355"/>
    </source>
</evidence>
<dbReference type="GO" id="GO:0004862">
    <property type="term" value="F:cAMP-dependent protein kinase inhibitor activity"/>
    <property type="evidence" value="ECO:0007669"/>
    <property type="project" value="TreeGrafter"/>
</dbReference>
<dbReference type="AlphaFoldDB" id="A0A0B4H1E9"/>
<dbReference type="PROSITE" id="PS00889">
    <property type="entry name" value="CNMP_BINDING_2"/>
    <property type="match status" value="2"/>
</dbReference>
<dbReference type="GO" id="GO:0005829">
    <property type="term" value="C:cytosol"/>
    <property type="evidence" value="ECO:0007669"/>
    <property type="project" value="TreeGrafter"/>
</dbReference>
<dbReference type="SUPFAM" id="SSF51206">
    <property type="entry name" value="cAMP-binding domain-like"/>
    <property type="match status" value="2"/>
</dbReference>
<accession>A0A0B4H1E9</accession>
<feature type="binding site" evidence="10">
    <location>
        <position position="336"/>
    </location>
    <ligand>
        <name>3',5'-cyclic AMP</name>
        <dbReference type="ChEBI" id="CHEBI:58165"/>
        <label>2</label>
    </ligand>
</feature>
<dbReference type="GO" id="GO:0005634">
    <property type="term" value="C:nucleus"/>
    <property type="evidence" value="ECO:0007669"/>
    <property type="project" value="TreeGrafter"/>
</dbReference>
<comment type="similarity">
    <text evidence="1 9">Belongs to the cAMP-dependent kinase regulatory chain family.</text>
</comment>
<keyword evidence="5" id="KW-0677">Repeat</keyword>
<evidence type="ECO:0000256" key="11">
    <source>
        <dbReference type="SAM" id="MobiDB-lite"/>
    </source>
</evidence>
<dbReference type="HOGENOM" id="CLU_018310_0_0_1"/>
<evidence type="ECO:0000256" key="9">
    <source>
        <dbReference type="PIRNR" id="PIRNR000548"/>
    </source>
</evidence>
<evidence type="ECO:0000256" key="8">
    <source>
        <dbReference type="ARBA" id="ARBA00025979"/>
    </source>
</evidence>
<evidence type="ECO:0000256" key="4">
    <source>
        <dbReference type="ARBA" id="ARBA00022566"/>
    </source>
</evidence>
<dbReference type="OrthoDB" id="417078at2759"/>
<dbReference type="PIRSF" id="PIRSF000548">
    <property type="entry name" value="PK_regulatory"/>
    <property type="match status" value="1"/>
</dbReference>
<sequence length="388" mass="42203">MSVPFSSPFGANANPFGNDRSQNVMHSLAEEDENENGRNQTTGIGPGAGISFGGTFGGDASTDTPPTVRGPPHPDSYPAQYNFARRTSVSAESLKPSADSYDNWSPPFHEKTADQLGRLKRAIEGNFLFSHLDEEQTAQILGALVEKPIPAKGIKVISQGDAGDFFYVVEKGSFDVHVNPSGTIQPGPDGLGEQVGNIQAGGSFGELALMYNAPRAATVISVEPNCTLWALDRITFRRILMESTFARRRMYETFLEEVPLLSSLTPYERSKIADALETKKYAPGEIIIREGDPGHSFFLLESGEADAFKGDQSNKVLHYKKGDFFGELALLNDQPRAASIMASTEVKVATLGKNAFQRLLGPVEGILRRTRYEGVATGVEEMDPLHRD</sequence>
<comment type="caution">
    <text evidence="13">The sequence shown here is derived from an EMBL/GenBank/DDBJ whole genome shotgun (WGS) entry which is preliminary data.</text>
</comment>
<organism evidence="13 14">
    <name type="scientific">Metarhizium guizhouense (strain ARSEF 977)</name>
    <dbReference type="NCBI Taxonomy" id="1276136"/>
    <lineage>
        <taxon>Eukaryota</taxon>
        <taxon>Fungi</taxon>
        <taxon>Dikarya</taxon>
        <taxon>Ascomycota</taxon>
        <taxon>Pezizomycotina</taxon>
        <taxon>Sordariomycetes</taxon>
        <taxon>Hypocreomycetidae</taxon>
        <taxon>Hypocreales</taxon>
        <taxon>Clavicipitaceae</taxon>
        <taxon>Metarhizium</taxon>
    </lineage>
</organism>
<name>A0A0B4H1E9_METGA</name>
<dbReference type="InterPro" id="IPR018488">
    <property type="entry name" value="cNMP-bd_CS"/>
</dbReference>
<keyword evidence="3" id="KW-0597">Phosphoprotein</keyword>
<feature type="binding site" evidence="10">
    <location>
        <position position="327"/>
    </location>
    <ligand>
        <name>3',5'-cyclic AMP</name>
        <dbReference type="ChEBI" id="CHEBI:58165"/>
        <label>2</label>
    </ligand>
</feature>
<gene>
    <name evidence="13" type="ORF">MGU_06946</name>
</gene>